<dbReference type="Pfam" id="PF01180">
    <property type="entry name" value="DHO_dh"/>
    <property type="match status" value="1"/>
</dbReference>
<keyword evidence="4" id="KW-0288">FMN</keyword>
<dbReference type="GO" id="GO:0004152">
    <property type="term" value="F:dihydroorotate dehydrogenase activity"/>
    <property type="evidence" value="ECO:0007669"/>
    <property type="project" value="TreeGrafter"/>
</dbReference>
<dbReference type="SUPFAM" id="SSF51395">
    <property type="entry name" value="FMN-linked oxidoreductases"/>
    <property type="match status" value="1"/>
</dbReference>
<evidence type="ECO:0000256" key="1">
    <source>
        <dbReference type="ARBA" id="ARBA00001917"/>
    </source>
</evidence>
<name>A0A0G0Y5U0_9BACT</name>
<dbReference type="PANTHER" id="PTHR48109">
    <property type="entry name" value="DIHYDROOROTATE DEHYDROGENASE (QUINONE), MITOCHONDRIAL-RELATED"/>
    <property type="match status" value="1"/>
</dbReference>
<dbReference type="AlphaFoldDB" id="A0A0G0Y5U0"/>
<feature type="domain" description="Dihydroorotate dehydrogenase catalytic" evidence="7">
    <location>
        <begin position="46"/>
        <end position="361"/>
    </location>
</feature>
<evidence type="ECO:0000256" key="2">
    <source>
        <dbReference type="ARBA" id="ARBA00004725"/>
    </source>
</evidence>
<comment type="pathway">
    <text evidence="2">Pyrimidine metabolism; UMP biosynthesis via de novo pathway.</text>
</comment>
<keyword evidence="5" id="KW-0665">Pyrimidine biosynthesis</keyword>
<evidence type="ECO:0000256" key="5">
    <source>
        <dbReference type="ARBA" id="ARBA00022975"/>
    </source>
</evidence>
<dbReference type="Proteomes" id="UP000034236">
    <property type="component" value="Unassembled WGS sequence"/>
</dbReference>
<dbReference type="PATRIC" id="fig|1618736.3.peg.172"/>
<protein>
    <submittedName>
        <fullName evidence="8">Dihydroorotate oxidase</fullName>
    </submittedName>
</protein>
<dbReference type="GO" id="GO:0005737">
    <property type="term" value="C:cytoplasm"/>
    <property type="evidence" value="ECO:0007669"/>
    <property type="project" value="InterPro"/>
</dbReference>
<dbReference type="InterPro" id="IPR005720">
    <property type="entry name" value="Dihydroorotate_DH_cat"/>
</dbReference>
<sequence length="362" mass="40281">MLHTPFYDPGKTYEENFEQGPFGAFANKERENVQSSTLDTRGPKYDFLGFKVNSPFGIPAGPLINGNFVKAALEKGFDIVTYKTVRSRKYPCHPWPNVMSVKVDGDLTLEKAQGTLVADRNYHEPLSITNSFGVPSRESEFWQKDLSNAVLYAHTGQIVVGAFQGTKKEEQSVEEYINDYAMVARLMKETNVSVIEVNLSCPNEGTNNLLCYDTERSVKVARVIKKVIENTPLIIKIGYFKDDEALKSFVKEIGSVVQGISAINTIAAEIVDENGNQALPGEGRLKSGVCGHAIKWAGLNMVRKLKKLREKFNYNFQIIGVGGVTTADDFFEYREAGADFVMSATGAMWNPYLAKEIKERLG</sequence>
<evidence type="ECO:0000313" key="9">
    <source>
        <dbReference type="Proteomes" id="UP000034236"/>
    </source>
</evidence>
<evidence type="ECO:0000259" key="7">
    <source>
        <dbReference type="Pfam" id="PF01180"/>
    </source>
</evidence>
<dbReference type="GO" id="GO:0006221">
    <property type="term" value="P:pyrimidine nucleotide biosynthetic process"/>
    <property type="evidence" value="ECO:0007669"/>
    <property type="project" value="UniProtKB-KW"/>
</dbReference>
<proteinExistence type="predicted"/>
<dbReference type="InterPro" id="IPR050074">
    <property type="entry name" value="DHO_dehydrogenase"/>
</dbReference>
<dbReference type="PANTHER" id="PTHR48109:SF1">
    <property type="entry name" value="DIHYDROOROTATE DEHYDROGENASE (FUMARATE)"/>
    <property type="match status" value="1"/>
</dbReference>
<keyword evidence="6" id="KW-0560">Oxidoreductase</keyword>
<evidence type="ECO:0000256" key="6">
    <source>
        <dbReference type="ARBA" id="ARBA00023002"/>
    </source>
</evidence>
<dbReference type="EMBL" id="LCBE01000003">
    <property type="protein sequence ID" value="KKS04836.1"/>
    <property type="molecule type" value="Genomic_DNA"/>
</dbReference>
<dbReference type="InterPro" id="IPR013785">
    <property type="entry name" value="Aldolase_TIM"/>
</dbReference>
<dbReference type="GO" id="GO:0006207">
    <property type="term" value="P:'de novo' pyrimidine nucleobase biosynthetic process"/>
    <property type="evidence" value="ECO:0007669"/>
    <property type="project" value="TreeGrafter"/>
</dbReference>
<evidence type="ECO:0000313" key="8">
    <source>
        <dbReference type="EMBL" id="KKS04836.1"/>
    </source>
</evidence>
<evidence type="ECO:0000256" key="4">
    <source>
        <dbReference type="ARBA" id="ARBA00022643"/>
    </source>
</evidence>
<dbReference type="Gene3D" id="3.20.20.70">
    <property type="entry name" value="Aldolase class I"/>
    <property type="match status" value="1"/>
</dbReference>
<keyword evidence="3" id="KW-0285">Flavoprotein</keyword>
<comment type="caution">
    <text evidence="8">The sequence shown here is derived from an EMBL/GenBank/DDBJ whole genome shotgun (WGS) entry which is preliminary data.</text>
</comment>
<evidence type="ECO:0000256" key="3">
    <source>
        <dbReference type="ARBA" id="ARBA00022630"/>
    </source>
</evidence>
<accession>A0A0G0Y5U0</accession>
<organism evidence="8 9">
    <name type="scientific">Candidatus Nomurabacteria bacterium GW2011_GWA2_41_25</name>
    <dbReference type="NCBI Taxonomy" id="1618736"/>
    <lineage>
        <taxon>Bacteria</taxon>
        <taxon>Candidatus Nomuraibacteriota</taxon>
    </lineage>
</organism>
<gene>
    <name evidence="8" type="ORF">UU58_C0003G0034</name>
</gene>
<reference evidence="8 9" key="1">
    <citation type="journal article" date="2015" name="Nature">
        <title>rRNA introns, odd ribosomes, and small enigmatic genomes across a large radiation of phyla.</title>
        <authorList>
            <person name="Brown C.T."/>
            <person name="Hug L.A."/>
            <person name="Thomas B.C."/>
            <person name="Sharon I."/>
            <person name="Castelle C.J."/>
            <person name="Singh A."/>
            <person name="Wilkins M.J."/>
            <person name="Williams K.H."/>
            <person name="Banfield J.F."/>
        </authorList>
    </citation>
    <scope>NUCLEOTIDE SEQUENCE [LARGE SCALE GENOMIC DNA]</scope>
</reference>
<comment type="cofactor">
    <cofactor evidence="1">
        <name>FMN</name>
        <dbReference type="ChEBI" id="CHEBI:58210"/>
    </cofactor>
</comment>